<sequence>MDRNKFYGRKIVTQRFLIDAIDPIEDIEDVDIAIIGPPAGGDGSDVEQLDDDNLDDAREMPQEIAGEVDVMYECEEYDEDIEVNKSSKRQRCSQTKWKHSHIIPQHDLTLDKHESAKQLLLKKCPDLAGASEWSVFCKVFVKQIHILIQKETFQVSK</sequence>
<dbReference type="Proteomes" id="UP001292094">
    <property type="component" value="Unassembled WGS sequence"/>
</dbReference>
<organism evidence="1 2">
    <name type="scientific">Petrolisthes manimaculis</name>
    <dbReference type="NCBI Taxonomy" id="1843537"/>
    <lineage>
        <taxon>Eukaryota</taxon>
        <taxon>Metazoa</taxon>
        <taxon>Ecdysozoa</taxon>
        <taxon>Arthropoda</taxon>
        <taxon>Crustacea</taxon>
        <taxon>Multicrustacea</taxon>
        <taxon>Malacostraca</taxon>
        <taxon>Eumalacostraca</taxon>
        <taxon>Eucarida</taxon>
        <taxon>Decapoda</taxon>
        <taxon>Pleocyemata</taxon>
        <taxon>Anomura</taxon>
        <taxon>Galatheoidea</taxon>
        <taxon>Porcellanidae</taxon>
        <taxon>Petrolisthes</taxon>
    </lineage>
</organism>
<protein>
    <submittedName>
        <fullName evidence="1">Uncharacterized protein</fullName>
    </submittedName>
</protein>
<comment type="caution">
    <text evidence="1">The sequence shown here is derived from an EMBL/GenBank/DDBJ whole genome shotgun (WGS) entry which is preliminary data.</text>
</comment>
<reference evidence="1" key="1">
    <citation type="submission" date="2023-11" db="EMBL/GenBank/DDBJ databases">
        <title>Genome assemblies of two species of porcelain crab, Petrolisthes cinctipes and Petrolisthes manimaculis (Anomura: Porcellanidae).</title>
        <authorList>
            <person name="Angst P."/>
        </authorList>
    </citation>
    <scope>NUCLEOTIDE SEQUENCE</scope>
    <source>
        <strain evidence="1">PB745_02</strain>
        <tissue evidence="1">Gill</tissue>
    </source>
</reference>
<dbReference type="AlphaFoldDB" id="A0AAE1QL88"/>
<accession>A0AAE1QL88</accession>
<keyword evidence="2" id="KW-1185">Reference proteome</keyword>
<gene>
    <name evidence="1" type="ORF">Pmani_001015</name>
</gene>
<name>A0AAE1QL88_9EUCA</name>
<dbReference type="EMBL" id="JAWZYT010000072">
    <property type="protein sequence ID" value="KAK4328538.1"/>
    <property type="molecule type" value="Genomic_DNA"/>
</dbReference>
<proteinExistence type="predicted"/>
<evidence type="ECO:0000313" key="1">
    <source>
        <dbReference type="EMBL" id="KAK4328538.1"/>
    </source>
</evidence>
<evidence type="ECO:0000313" key="2">
    <source>
        <dbReference type="Proteomes" id="UP001292094"/>
    </source>
</evidence>